<protein>
    <submittedName>
        <fullName evidence="1">Uncharacterized protein</fullName>
    </submittedName>
</protein>
<reference evidence="1" key="1">
    <citation type="journal article" date="2014" name="Front. Microbiol.">
        <title>High frequency of phylogenetically diverse reductive dehalogenase-homologous genes in deep subseafloor sedimentary metagenomes.</title>
        <authorList>
            <person name="Kawai M."/>
            <person name="Futagami T."/>
            <person name="Toyoda A."/>
            <person name="Takaki Y."/>
            <person name="Nishi S."/>
            <person name="Hori S."/>
            <person name="Arai W."/>
            <person name="Tsubouchi T."/>
            <person name="Morono Y."/>
            <person name="Uchiyama I."/>
            <person name="Ito T."/>
            <person name="Fujiyama A."/>
            <person name="Inagaki F."/>
            <person name="Takami H."/>
        </authorList>
    </citation>
    <scope>NUCLEOTIDE SEQUENCE</scope>
    <source>
        <strain evidence="1">Expedition CK06-06</strain>
    </source>
</reference>
<evidence type="ECO:0000313" key="1">
    <source>
        <dbReference type="EMBL" id="GAG65552.1"/>
    </source>
</evidence>
<dbReference type="EMBL" id="BART01002647">
    <property type="protein sequence ID" value="GAG65552.1"/>
    <property type="molecule type" value="Genomic_DNA"/>
</dbReference>
<dbReference type="AlphaFoldDB" id="X1A5V8"/>
<proteinExistence type="predicted"/>
<name>X1A5V8_9ZZZZ</name>
<sequence>MKKIIIIFIIMFCLFSFTEVSCLAKEPHNYGKIWNSWSDYIRSIYIMGLKDGLQDQIYFSFIRRLIIEEKDIFDKYLKNSEVVKTEEARNKTLSGFIMFDDEAIRNVMTDLYKDPAL</sequence>
<accession>X1A5V8</accession>
<gene>
    <name evidence="1" type="ORF">S01H4_07917</name>
</gene>
<organism evidence="1">
    <name type="scientific">marine sediment metagenome</name>
    <dbReference type="NCBI Taxonomy" id="412755"/>
    <lineage>
        <taxon>unclassified sequences</taxon>
        <taxon>metagenomes</taxon>
        <taxon>ecological metagenomes</taxon>
    </lineage>
</organism>
<comment type="caution">
    <text evidence="1">The sequence shown here is derived from an EMBL/GenBank/DDBJ whole genome shotgun (WGS) entry which is preliminary data.</text>
</comment>